<dbReference type="eggNOG" id="ENOG5031RMD">
    <property type="taxonomic scope" value="Bacteria"/>
</dbReference>
<gene>
    <name evidence="2" type="ORF">F960_01160</name>
</gene>
<name>N8YCR0_9GAMM</name>
<organism evidence="2 3">
    <name type="scientific">Acinetobacter gerneri DSM 14967 = CIP 107464 = MTCC 9824</name>
    <dbReference type="NCBI Taxonomy" id="1120926"/>
    <lineage>
        <taxon>Bacteria</taxon>
        <taxon>Pseudomonadati</taxon>
        <taxon>Pseudomonadota</taxon>
        <taxon>Gammaproteobacteria</taxon>
        <taxon>Moraxellales</taxon>
        <taxon>Moraxellaceae</taxon>
        <taxon>Acinetobacter</taxon>
    </lineage>
</organism>
<dbReference type="AlphaFoldDB" id="N8YCR0"/>
<evidence type="ECO:0008006" key="4">
    <source>
        <dbReference type="Google" id="ProtNLM"/>
    </source>
</evidence>
<comment type="caution">
    <text evidence="2">The sequence shown here is derived from an EMBL/GenBank/DDBJ whole genome shotgun (WGS) entry which is preliminary data.</text>
</comment>
<accession>N8YCR0</accession>
<reference evidence="2 3" key="1">
    <citation type="submission" date="2013-02" db="EMBL/GenBank/DDBJ databases">
        <title>The Genome Sequence of Acinetobacter gerneri CIP 107464.</title>
        <authorList>
            <consortium name="The Broad Institute Genome Sequencing Platform"/>
            <consortium name="The Broad Institute Genome Sequencing Center for Infectious Disease"/>
            <person name="Cerqueira G."/>
            <person name="Feldgarden M."/>
            <person name="Courvalin P."/>
            <person name="Perichon B."/>
            <person name="Grillot-Courvalin C."/>
            <person name="Clermont D."/>
            <person name="Rocha E."/>
            <person name="Yoon E.-J."/>
            <person name="Nemec A."/>
            <person name="Walker B."/>
            <person name="Young S.K."/>
            <person name="Zeng Q."/>
            <person name="Gargeya S."/>
            <person name="Fitzgerald M."/>
            <person name="Haas B."/>
            <person name="Abouelleil A."/>
            <person name="Alvarado L."/>
            <person name="Arachchi H.M."/>
            <person name="Berlin A.M."/>
            <person name="Chapman S.B."/>
            <person name="Dewar J."/>
            <person name="Goldberg J."/>
            <person name="Griggs A."/>
            <person name="Gujja S."/>
            <person name="Hansen M."/>
            <person name="Howarth C."/>
            <person name="Imamovic A."/>
            <person name="Larimer J."/>
            <person name="McCowan C."/>
            <person name="Murphy C."/>
            <person name="Neiman D."/>
            <person name="Pearson M."/>
            <person name="Priest M."/>
            <person name="Roberts A."/>
            <person name="Saif S."/>
            <person name="Shea T."/>
            <person name="Sisk P."/>
            <person name="Sykes S."/>
            <person name="Wortman J."/>
            <person name="Nusbaum C."/>
            <person name="Birren B."/>
        </authorList>
    </citation>
    <scope>NUCLEOTIDE SEQUENCE [LARGE SCALE GENOMIC DNA]</scope>
    <source>
        <strain evidence="2 3">CIP 107464</strain>
    </source>
</reference>
<evidence type="ECO:0000256" key="1">
    <source>
        <dbReference type="SAM" id="SignalP"/>
    </source>
</evidence>
<feature type="chain" id="PRO_5004136888" description="Lysozyme inhibitor LprI N-terminal domain-containing protein" evidence="1">
    <location>
        <begin position="21"/>
        <end position="120"/>
    </location>
</feature>
<dbReference type="HOGENOM" id="CLU_2021719_0_0_6"/>
<dbReference type="OrthoDB" id="6712658at2"/>
<feature type="signal peptide" evidence="1">
    <location>
        <begin position="1"/>
        <end position="20"/>
    </location>
</feature>
<dbReference type="Proteomes" id="UP000013117">
    <property type="component" value="Unassembled WGS sequence"/>
</dbReference>
<proteinExistence type="predicted"/>
<evidence type="ECO:0000313" key="3">
    <source>
        <dbReference type="Proteomes" id="UP000013117"/>
    </source>
</evidence>
<dbReference type="RefSeq" id="WP_004858930.1">
    <property type="nucleotide sequence ID" value="NZ_ASYY01000050.1"/>
</dbReference>
<keyword evidence="1" id="KW-0732">Signal</keyword>
<dbReference type="GeneID" id="84208566"/>
<keyword evidence="3" id="KW-1185">Reference proteome</keyword>
<sequence length="120" mass="14045">MKKYILVLLSALFFSSTLYADDQQDDRFYDLFPGTVVQKDNQLYLHTCRAADALFLLKFNHAEDQEKVSKLVEKYQKFWLYVSAYADEKNGKYYMTVNKIVAEHLNETCHLTDLLDELGS</sequence>
<protein>
    <recommendedName>
        <fullName evidence="4">Lysozyme inhibitor LprI N-terminal domain-containing protein</fullName>
    </recommendedName>
</protein>
<dbReference type="PATRIC" id="fig|1120926.3.peg.1114"/>
<evidence type="ECO:0000313" key="2">
    <source>
        <dbReference type="EMBL" id="ENV34426.1"/>
    </source>
</evidence>
<dbReference type="EMBL" id="APPN01000054">
    <property type="protein sequence ID" value="ENV34426.1"/>
    <property type="molecule type" value="Genomic_DNA"/>
</dbReference>